<keyword evidence="4" id="KW-0238">DNA-binding</keyword>
<dbReference type="SUPFAM" id="SSF63520">
    <property type="entry name" value="PTS-regulatory domain, PRD"/>
    <property type="match status" value="1"/>
</dbReference>
<dbReference type="Pfam" id="PF00874">
    <property type="entry name" value="PRD"/>
    <property type="match status" value="1"/>
</dbReference>
<dbReference type="Gene3D" id="3.40.50.2300">
    <property type="match status" value="1"/>
</dbReference>
<dbReference type="InterPro" id="IPR013011">
    <property type="entry name" value="PTS_EIIB_2"/>
</dbReference>
<dbReference type="PROSITE" id="PS51372">
    <property type="entry name" value="PRD_2"/>
    <property type="match status" value="1"/>
</dbReference>
<feature type="domain" description="PRD" evidence="9">
    <location>
        <begin position="301"/>
        <end position="406"/>
    </location>
</feature>
<dbReference type="Gene3D" id="3.40.930.10">
    <property type="entry name" value="Mannitol-specific EII, Chain A"/>
    <property type="match status" value="1"/>
</dbReference>
<dbReference type="InterPro" id="IPR013196">
    <property type="entry name" value="HTH_11"/>
</dbReference>
<comment type="caution">
    <text evidence="10">The sequence shown here is derived from an EMBL/GenBank/DDBJ whole genome shotgun (WGS) entry which is preliminary data.</text>
</comment>
<evidence type="ECO:0000259" key="9">
    <source>
        <dbReference type="PROSITE" id="PS51372"/>
    </source>
</evidence>
<dbReference type="Gene3D" id="1.10.1790.10">
    <property type="entry name" value="PRD domain"/>
    <property type="match status" value="1"/>
</dbReference>
<dbReference type="CDD" id="cd05568">
    <property type="entry name" value="PTS_IIB_bgl_like"/>
    <property type="match status" value="1"/>
</dbReference>
<dbReference type="GO" id="GO:0003700">
    <property type="term" value="F:DNA-binding transcription factor activity"/>
    <property type="evidence" value="ECO:0007669"/>
    <property type="project" value="InterPro"/>
</dbReference>
<evidence type="ECO:0000259" key="7">
    <source>
        <dbReference type="PROSITE" id="PS51094"/>
    </source>
</evidence>
<dbReference type="Gene3D" id="1.10.10.10">
    <property type="entry name" value="Winged helix-like DNA-binding domain superfamily/Winged helix DNA-binding domain"/>
    <property type="match status" value="1"/>
</dbReference>
<evidence type="ECO:0000313" key="11">
    <source>
        <dbReference type="Proteomes" id="UP000266482"/>
    </source>
</evidence>
<dbReference type="InterPro" id="IPR002178">
    <property type="entry name" value="PTS_EIIA_type-2_dom"/>
</dbReference>
<organism evidence="10 11">
    <name type="scientific">Paenibacillus nanensis</name>
    <dbReference type="NCBI Taxonomy" id="393251"/>
    <lineage>
        <taxon>Bacteria</taxon>
        <taxon>Bacillati</taxon>
        <taxon>Bacillota</taxon>
        <taxon>Bacilli</taxon>
        <taxon>Bacillales</taxon>
        <taxon>Paenibacillaceae</taxon>
        <taxon>Paenibacillus</taxon>
    </lineage>
</organism>
<dbReference type="PANTHER" id="PTHR30185:SF18">
    <property type="entry name" value="TRANSCRIPTIONAL REGULATOR MTLR"/>
    <property type="match status" value="1"/>
</dbReference>
<dbReference type="EMBL" id="QXQA01000010">
    <property type="protein sequence ID" value="RIX51489.1"/>
    <property type="molecule type" value="Genomic_DNA"/>
</dbReference>
<dbReference type="GO" id="GO:0003677">
    <property type="term" value="F:DNA binding"/>
    <property type="evidence" value="ECO:0007669"/>
    <property type="project" value="UniProtKB-KW"/>
</dbReference>
<proteinExistence type="predicted"/>
<evidence type="ECO:0000256" key="2">
    <source>
        <dbReference type="ARBA" id="ARBA00022737"/>
    </source>
</evidence>
<evidence type="ECO:0000256" key="1">
    <source>
        <dbReference type="ARBA" id="ARBA00022679"/>
    </source>
</evidence>
<dbReference type="InterPro" id="IPR016152">
    <property type="entry name" value="PTrfase/Anion_transptr"/>
</dbReference>
<name>A0A3A1USG6_9BACL</name>
<evidence type="ECO:0000256" key="3">
    <source>
        <dbReference type="ARBA" id="ARBA00023015"/>
    </source>
</evidence>
<keyword evidence="2" id="KW-0677">Repeat</keyword>
<feature type="domain" description="PTS EIIB type-2" evidence="8">
    <location>
        <begin position="409"/>
        <end position="498"/>
    </location>
</feature>
<dbReference type="SUPFAM" id="SSF46785">
    <property type="entry name" value="Winged helix' DNA-binding domain"/>
    <property type="match status" value="1"/>
</dbReference>
<dbReference type="InterPro" id="IPR036095">
    <property type="entry name" value="PTS_EIIB-like_sf"/>
</dbReference>
<dbReference type="GO" id="GO:0008982">
    <property type="term" value="F:protein-N(PI)-phosphohistidine-sugar phosphotransferase activity"/>
    <property type="evidence" value="ECO:0007669"/>
    <property type="project" value="InterPro"/>
</dbReference>
<dbReference type="GO" id="GO:0009401">
    <property type="term" value="P:phosphoenolpyruvate-dependent sugar phosphotransferase system"/>
    <property type="evidence" value="ECO:0007669"/>
    <property type="project" value="InterPro"/>
</dbReference>
<dbReference type="OrthoDB" id="9776005at2"/>
<evidence type="ECO:0000313" key="10">
    <source>
        <dbReference type="EMBL" id="RIX51489.1"/>
    </source>
</evidence>
<dbReference type="InterPro" id="IPR001034">
    <property type="entry name" value="DeoR_HTH"/>
</dbReference>
<dbReference type="InterPro" id="IPR036634">
    <property type="entry name" value="PRD_sf"/>
</dbReference>
<protein>
    <submittedName>
        <fullName evidence="10">PRD domain-containing protein</fullName>
    </submittedName>
</protein>
<dbReference type="AlphaFoldDB" id="A0A3A1USG6"/>
<dbReference type="InterPro" id="IPR050661">
    <property type="entry name" value="BglG_antiterminators"/>
</dbReference>
<feature type="domain" description="HTH deoR-type" evidence="6">
    <location>
        <begin position="3"/>
        <end position="62"/>
    </location>
</feature>
<dbReference type="InterPro" id="IPR036390">
    <property type="entry name" value="WH_DNA-bd_sf"/>
</dbReference>
<dbReference type="PANTHER" id="PTHR30185">
    <property type="entry name" value="CRYPTIC BETA-GLUCOSIDE BGL OPERON ANTITERMINATOR"/>
    <property type="match status" value="1"/>
</dbReference>
<accession>A0A3A1USG6</accession>
<keyword evidence="5" id="KW-0804">Transcription</keyword>
<dbReference type="SUPFAM" id="SSF55804">
    <property type="entry name" value="Phoshotransferase/anion transport protein"/>
    <property type="match status" value="1"/>
</dbReference>
<dbReference type="PROSITE" id="PS51099">
    <property type="entry name" value="PTS_EIIB_TYPE_2"/>
    <property type="match status" value="1"/>
</dbReference>
<dbReference type="SUPFAM" id="SSF52794">
    <property type="entry name" value="PTS system IIB component-like"/>
    <property type="match status" value="1"/>
</dbReference>
<keyword evidence="3" id="KW-0805">Transcription regulation</keyword>
<dbReference type="InterPro" id="IPR011608">
    <property type="entry name" value="PRD"/>
</dbReference>
<dbReference type="Pfam" id="PF00359">
    <property type="entry name" value="PTS_EIIA_2"/>
    <property type="match status" value="1"/>
</dbReference>
<reference evidence="10 11" key="1">
    <citation type="submission" date="2018-09" db="EMBL/GenBank/DDBJ databases">
        <title>Paenibacillus aracenensis nov. sp. isolated from a cave in southern Spain.</title>
        <authorList>
            <person name="Jurado V."/>
            <person name="Gutierrez-Patricio S."/>
            <person name="Gonzalez-Pimentel J.L."/>
            <person name="Miller A.Z."/>
            <person name="Laiz L."/>
            <person name="Saiz-Jimenez C."/>
        </authorList>
    </citation>
    <scope>NUCLEOTIDE SEQUENCE [LARGE SCALE GENOMIC DNA]</scope>
    <source>
        <strain evidence="10 11">DSM 22867</strain>
    </source>
</reference>
<keyword evidence="1" id="KW-0808">Transferase</keyword>
<sequence>MIVSNRQRHILEVLLQRREATAAEIAEEVQISARTVHRDLQEIKTLLSDYGLSLAAKSGKGIAIEGAEPSIRHFQRLLSSFETAAYSSMERKTLIQCMLLEAHEPIKLFALAYEVHAAVPTISRDLDELAPTIEKFGLELIRRRGYGVEIAGRESDKRSLIEWLAQQYLDESDLFGPDPEAEHAWPVTRKLLQLAGKEHFLEVERIVWGLEEKAPSRLSENAYTRLLLKLSIAIARMQSGHTLDSKNRPEREQQPSRQPFLEPFLKAFPLEWPEAERASAGALLTGANKEARMNQDLLLHQNGAAASDTARRLIQSVGKLMHMPFHEDRSLLEGLIRHMAPSLERIRNSETIRNPLLPQIKKDFAKLYEVIRCAVDETMEGMEVPDEEIGYLAMHFGASIERLNLSRRVKAMMVCTSGIGSSKLLSVRIAKRFPQIEFIGHYSWYEASRVPEERYDLIISTVDLPIDGGRYIKISPLLTAEETEKLRSYLGQMPVEKEELSESEKPSTSGSWERMKLVSAYTSAVVSVLEPFSIQNLPVKQENGPAHAKLENIVAAMLETLPFSEQQSAVIRHQLLEREKHGSQAIGGTKLALFHTRSEHIERPELKLFRLEGPLWLGADGEAEVRQILLMLAPMQVSRVMLEVLSDISAMLLQEDFIELLEHADIEEIKPYISQELDALLHNKWRG</sequence>
<dbReference type="RefSeq" id="WP_119600781.1">
    <property type="nucleotide sequence ID" value="NZ_QXQA01000010.1"/>
</dbReference>
<keyword evidence="11" id="KW-1185">Reference proteome</keyword>
<dbReference type="InterPro" id="IPR036388">
    <property type="entry name" value="WH-like_DNA-bd_sf"/>
</dbReference>
<dbReference type="Proteomes" id="UP000266482">
    <property type="component" value="Unassembled WGS sequence"/>
</dbReference>
<evidence type="ECO:0000256" key="5">
    <source>
        <dbReference type="ARBA" id="ARBA00023163"/>
    </source>
</evidence>
<dbReference type="PROSITE" id="PS51000">
    <property type="entry name" value="HTH_DEOR_2"/>
    <property type="match status" value="1"/>
</dbReference>
<dbReference type="PROSITE" id="PS00894">
    <property type="entry name" value="HTH_DEOR_1"/>
    <property type="match status" value="1"/>
</dbReference>
<evidence type="ECO:0000259" key="6">
    <source>
        <dbReference type="PROSITE" id="PS51000"/>
    </source>
</evidence>
<dbReference type="InterPro" id="IPR018356">
    <property type="entry name" value="Tscrpt_reg_HTH_DeoR_CS"/>
</dbReference>
<dbReference type="Pfam" id="PF08279">
    <property type="entry name" value="HTH_11"/>
    <property type="match status" value="1"/>
</dbReference>
<dbReference type="PROSITE" id="PS51094">
    <property type="entry name" value="PTS_EIIA_TYPE_2"/>
    <property type="match status" value="1"/>
</dbReference>
<gene>
    <name evidence="10" type="ORF">D3P08_16385</name>
</gene>
<evidence type="ECO:0000259" key="8">
    <source>
        <dbReference type="PROSITE" id="PS51099"/>
    </source>
</evidence>
<feature type="domain" description="PTS EIIA type-2" evidence="7">
    <location>
        <begin position="530"/>
        <end position="676"/>
    </location>
</feature>
<evidence type="ECO:0000256" key="4">
    <source>
        <dbReference type="ARBA" id="ARBA00023125"/>
    </source>
</evidence>